<keyword evidence="2" id="KW-1185">Reference proteome</keyword>
<organism evidence="1 2">
    <name type="scientific">Actinospica acidithermotolerans</name>
    <dbReference type="NCBI Taxonomy" id="2828514"/>
    <lineage>
        <taxon>Bacteria</taxon>
        <taxon>Bacillati</taxon>
        <taxon>Actinomycetota</taxon>
        <taxon>Actinomycetes</taxon>
        <taxon>Catenulisporales</taxon>
        <taxon>Actinospicaceae</taxon>
        <taxon>Actinospica</taxon>
    </lineage>
</organism>
<proteinExistence type="predicted"/>
<accession>A0A941EIF7</accession>
<evidence type="ECO:0000313" key="2">
    <source>
        <dbReference type="Proteomes" id="UP000676325"/>
    </source>
</evidence>
<comment type="caution">
    <text evidence="1">The sequence shown here is derived from an EMBL/GenBank/DDBJ whole genome shotgun (WGS) entry which is preliminary data.</text>
</comment>
<sequence length="97" mass="10570">MEYAAGPPSQWLLTLKDGSTIEVWADSYCEEQDQFQFESLVEASHEEQRHVKVTATGRQPTSKVLILVARIPAVLVSSIEGGPVEIDGRAGPVDTSD</sequence>
<name>A0A941EIF7_9ACTN</name>
<dbReference type="AlphaFoldDB" id="A0A941EIF7"/>
<evidence type="ECO:0000313" key="1">
    <source>
        <dbReference type="EMBL" id="MBR7831398.1"/>
    </source>
</evidence>
<dbReference type="EMBL" id="JAGSOH010000234">
    <property type="protein sequence ID" value="MBR7831398.1"/>
    <property type="molecule type" value="Genomic_DNA"/>
</dbReference>
<gene>
    <name evidence="1" type="ORF">KDK95_34155</name>
</gene>
<dbReference type="RefSeq" id="WP_212522507.1">
    <property type="nucleotide sequence ID" value="NZ_JAGSOH010000234.1"/>
</dbReference>
<dbReference type="Proteomes" id="UP000676325">
    <property type="component" value="Unassembled WGS sequence"/>
</dbReference>
<protein>
    <submittedName>
        <fullName evidence="1">Uncharacterized protein</fullName>
    </submittedName>
</protein>
<reference evidence="1" key="1">
    <citation type="submission" date="2021-04" db="EMBL/GenBank/DDBJ databases">
        <title>Genome based classification of Actinospica acidithermotolerans sp. nov., an actinobacterium isolated from an Indonesian hot spring.</title>
        <authorList>
            <person name="Kusuma A.B."/>
            <person name="Putra K.E."/>
            <person name="Nafisah S."/>
            <person name="Loh J."/>
            <person name="Nouioui I."/>
            <person name="Goodfellow M."/>
        </authorList>
    </citation>
    <scope>NUCLEOTIDE SEQUENCE</scope>
    <source>
        <strain evidence="1">MGRD01-02</strain>
    </source>
</reference>